<feature type="region of interest" description="Disordered" evidence="7">
    <location>
        <begin position="153"/>
        <end position="192"/>
    </location>
</feature>
<dbReference type="InterPro" id="IPR017441">
    <property type="entry name" value="Protein_kinase_ATP_BS"/>
</dbReference>
<dbReference type="Proteomes" id="UP000078560">
    <property type="component" value="Unassembled WGS sequence"/>
</dbReference>
<dbReference type="CDD" id="cd09487">
    <property type="entry name" value="SAM_superfamily"/>
    <property type="match status" value="1"/>
</dbReference>
<dbReference type="InterPro" id="IPR008271">
    <property type="entry name" value="Ser/Thr_kinase_AS"/>
</dbReference>
<keyword evidence="1" id="KW-0723">Serine/threonine-protein kinase</keyword>
<dbReference type="InterPro" id="IPR051681">
    <property type="entry name" value="Ser/Thr_Kinases-Pseudokinases"/>
</dbReference>
<evidence type="ECO:0000313" key="10">
    <source>
        <dbReference type="EMBL" id="SBS85769.1"/>
    </source>
</evidence>
<evidence type="ECO:0000256" key="7">
    <source>
        <dbReference type="SAM" id="MobiDB-lite"/>
    </source>
</evidence>
<feature type="compositionally biased region" description="Acidic residues" evidence="7">
    <location>
        <begin position="727"/>
        <end position="742"/>
    </location>
</feature>
<evidence type="ECO:0000256" key="4">
    <source>
        <dbReference type="ARBA" id="ARBA00022777"/>
    </source>
</evidence>
<dbReference type="EMBL" id="FLQU01000447">
    <property type="protein sequence ID" value="SBS85769.1"/>
    <property type="molecule type" value="Genomic_DNA"/>
</dbReference>
<evidence type="ECO:0000256" key="5">
    <source>
        <dbReference type="ARBA" id="ARBA00022840"/>
    </source>
</evidence>
<dbReference type="GO" id="GO:0005524">
    <property type="term" value="F:ATP binding"/>
    <property type="evidence" value="ECO:0007669"/>
    <property type="project" value="UniProtKB-UniRule"/>
</dbReference>
<dbReference type="InterPro" id="IPR000719">
    <property type="entry name" value="Prot_kinase_dom"/>
</dbReference>
<dbReference type="SUPFAM" id="SSF82185">
    <property type="entry name" value="Histone H3 K4-specific methyltransferase SET7/9 N-terminal domain"/>
    <property type="match status" value="1"/>
</dbReference>
<evidence type="ECO:0000256" key="2">
    <source>
        <dbReference type="ARBA" id="ARBA00022679"/>
    </source>
</evidence>
<accession>A0A1A8VZ49</accession>
<dbReference type="InterPro" id="IPR013761">
    <property type="entry name" value="SAM/pointed_sf"/>
</dbReference>
<reference evidence="11" key="1">
    <citation type="submission" date="2016-05" db="EMBL/GenBank/DDBJ databases">
        <authorList>
            <person name="Naeem Raeece"/>
        </authorList>
    </citation>
    <scope>NUCLEOTIDE SEQUENCE [LARGE SCALE GENOMIC DNA]</scope>
</reference>
<dbReference type="Gene3D" id="1.10.150.50">
    <property type="entry name" value="Transcription Factor, Ets-1"/>
    <property type="match status" value="1"/>
</dbReference>
<feature type="binding site" evidence="6">
    <location>
        <position position="1204"/>
    </location>
    <ligand>
        <name>ATP</name>
        <dbReference type="ChEBI" id="CHEBI:30616"/>
    </ligand>
</feature>
<dbReference type="PROSITE" id="PS00107">
    <property type="entry name" value="PROTEIN_KINASE_ATP"/>
    <property type="match status" value="1"/>
</dbReference>
<dbReference type="InterPro" id="IPR001660">
    <property type="entry name" value="SAM"/>
</dbReference>
<dbReference type="VEuPathDB" id="PlasmoDB:PocGH01_12013900"/>
<keyword evidence="4 10" id="KW-0418">Kinase</keyword>
<evidence type="ECO:0000256" key="1">
    <source>
        <dbReference type="ARBA" id="ARBA00022527"/>
    </source>
</evidence>
<feature type="compositionally biased region" description="Basic and acidic residues" evidence="7">
    <location>
        <begin position="765"/>
        <end position="776"/>
    </location>
</feature>
<dbReference type="GO" id="GO:0004674">
    <property type="term" value="F:protein serine/threonine kinase activity"/>
    <property type="evidence" value="ECO:0007669"/>
    <property type="project" value="UniProtKB-KW"/>
</dbReference>
<dbReference type="Gene3D" id="1.10.510.10">
    <property type="entry name" value="Transferase(Phosphotransferase) domain 1"/>
    <property type="match status" value="1"/>
</dbReference>
<dbReference type="InterPro" id="IPR001245">
    <property type="entry name" value="Ser-Thr/Tyr_kinase_cat_dom"/>
</dbReference>
<evidence type="ECO:0000259" key="9">
    <source>
        <dbReference type="PROSITE" id="PS50105"/>
    </source>
</evidence>
<feature type="domain" description="SAM" evidence="9">
    <location>
        <begin position="1084"/>
        <end position="1147"/>
    </location>
</feature>
<feature type="compositionally biased region" description="Acidic residues" evidence="7">
    <location>
        <begin position="949"/>
        <end position="961"/>
    </location>
</feature>
<dbReference type="Pfam" id="PF07647">
    <property type="entry name" value="SAM_2"/>
    <property type="match status" value="1"/>
</dbReference>
<evidence type="ECO:0000313" key="11">
    <source>
        <dbReference type="Proteomes" id="UP000078560"/>
    </source>
</evidence>
<dbReference type="SUPFAM" id="SSF56112">
    <property type="entry name" value="Protein kinase-like (PK-like)"/>
    <property type="match status" value="1"/>
</dbReference>
<feature type="compositionally biased region" description="Acidic residues" evidence="7">
    <location>
        <begin position="974"/>
        <end position="983"/>
    </location>
</feature>
<protein>
    <submittedName>
        <fullName evidence="10">Tyrosine kinase-like protein, putative (TKL3)</fullName>
    </submittedName>
</protein>
<feature type="domain" description="Protein kinase" evidence="8">
    <location>
        <begin position="1177"/>
        <end position="1529"/>
    </location>
</feature>
<keyword evidence="3 6" id="KW-0547">Nucleotide-binding</keyword>
<dbReference type="PANTHER" id="PTHR44329:SF288">
    <property type="entry name" value="MITOGEN-ACTIVATED PROTEIN KINASE KINASE KINASE 20"/>
    <property type="match status" value="1"/>
</dbReference>
<dbReference type="PROSITE" id="PS50105">
    <property type="entry name" value="SAM_DOMAIN"/>
    <property type="match status" value="1"/>
</dbReference>
<keyword evidence="5 6" id="KW-0067">ATP-binding</keyword>
<feature type="region of interest" description="Disordered" evidence="7">
    <location>
        <begin position="947"/>
        <end position="1003"/>
    </location>
</feature>
<gene>
    <name evidence="10" type="ORF">POVCU2_0033300</name>
</gene>
<keyword evidence="2" id="KW-0808">Transferase</keyword>
<dbReference type="SMART" id="SM00220">
    <property type="entry name" value="S_TKc"/>
    <property type="match status" value="1"/>
</dbReference>
<organism evidence="10 11">
    <name type="scientific">Plasmodium ovale curtisi</name>
    <dbReference type="NCBI Taxonomy" id="864141"/>
    <lineage>
        <taxon>Eukaryota</taxon>
        <taxon>Sar</taxon>
        <taxon>Alveolata</taxon>
        <taxon>Apicomplexa</taxon>
        <taxon>Aconoidasida</taxon>
        <taxon>Haemosporida</taxon>
        <taxon>Plasmodiidae</taxon>
        <taxon>Plasmodium</taxon>
        <taxon>Plasmodium (Plasmodium)</taxon>
    </lineage>
</organism>
<feature type="region of interest" description="Disordered" evidence="7">
    <location>
        <begin position="727"/>
        <end position="752"/>
    </location>
</feature>
<dbReference type="SUPFAM" id="SSF47769">
    <property type="entry name" value="SAM/Pointed domain"/>
    <property type="match status" value="1"/>
</dbReference>
<dbReference type="Gene3D" id="3.30.200.20">
    <property type="entry name" value="Phosphorylase Kinase, domain 1"/>
    <property type="match status" value="1"/>
</dbReference>
<sequence length="1547" mass="176594">MNKPYVGASRKLFCNSDRLFYDNLRNLDERLKLNNNFEENKYEDLYSQKYVRSNRRFKTEPPKAFCQKDKKNNYASFFQKIFGNISKNITYNENSNERETEVRAEIDIHHSPQKCKNTRVITKQEESYNDGHGQIISGENVFSETDDNMCARQAEKKSRNVRTRGRKSSVEGNAINVEDSNDRSADESDYGNVQRKGIRGKATEAITRIGARVVNSDIVSDVFLKKNVKSLIVEDTGGVDIELIENENPEFLYHTYTGNRISNVYYDYDDSFRNRDYCNDKKISRFSSSFSRKEKDNTGNAYNHEGLCYHKNGSIKIEEEKKIIKKMKETKRGICTYKSEASTESNHTRIGDEHNCVKNKEMIEEKVVNSSSEVVYRELYKRTSESGNDNEGSENINLRKVRHPRDGENEKNLSSERNKIFDAFSSVSSSSMNITEREKNKKYYYIGETVNNVRNGWGMLIYNDRVIFEGEYKMNNAIGYFIKYNEYSTEIGFRSPISIKSVLIMSDNDNFIIQNKCENLDTCRNSQSVSRNNNSCSVDSDNLISAYRCNNAIYNKTEKGGENFCSSEELENASNSSAFSDFKPTPPILSTYNKSLKGSLIMNKLNVAKGESHVLAHASSSASVSPSASQQASSCASVSSATVSGGREKHLSVISSYVRRNSKHKTTPARTINYLKPPVISGIRNDLFFNRNSFSKNDRACTSRRKREHKTTHFLSPMNIIVTSFDTDDETSLSEKEEDESNELGKELDTEDSLNTLRSLNEEDCTHLGKDTHQGKLTDLPDETSESKDSCANHIEREIYHGENERGGTYYENVEEKQNKLNVVITNEYKNLICENINNDNFVIKNNEITTFEEFMERQDSYKEGDSKWREAIGEVRAGMRGFSHINELSSGTNLDDCVDLVSGTNLDDCVDLVSGTNLDGCVDLVGGIGFVSGTELMSGTELALSTDAIEEEEEEEEEVVGDSLVENRGNGGDESEEGDGEGESGRNGNGVKDPTTGDPLCNMNVVRIPQNDHNTNKKEEFHFYNLGKTMIRRRLRGATFPETHDDKQKNCFLFIDDYLTSNDNKFDVINEDVKLRASDYNKWSVNMLYNFLKMIGLKKEAYLFKIHKIRGYHILKLTDKELKRLNINNCYVRKYVLSVFRFLVNSIDNADPLSLNFNTRHNFSFNKIRNICNSDITILNKIGGGSYAQVFKAKYKGSHVACKLFLYNPKDLSDESYCESYISTPRSSHKYIFPKISKNFNFNGSLMEGENNSISEDPSPSRDAFPLVEEEKEMENKLYTLQRNKKIKKMANLEIFRYFPTPVKYRNYEAKILYSLKGCNNVIKMIGVCSLREGEESLILQYCSGGSLEKYIYQDEKKKNAAYKMYLSRPKIVRIFQQVAQGMYSIHSKNFLHRDIKLSNILLDENQNAVISDFGLSTYFSPNDSPTAYAIYGNIFYAAPEVLKGEGFFKESDVWSFAVSLWEALTKKIAYDGLSASETFCKISSGELVLPIPKDIPVELSDLLKSMLEYDFTRRPLFDVIAKKLEYIRRSADKKLHFDIISFLDG</sequence>
<dbReference type="InterPro" id="IPR011009">
    <property type="entry name" value="Kinase-like_dom_sf"/>
</dbReference>
<name>A0A1A8VZ49_PLAOA</name>
<dbReference type="PROSITE" id="PS00108">
    <property type="entry name" value="PROTEIN_KINASE_ST"/>
    <property type="match status" value="1"/>
</dbReference>
<dbReference type="PANTHER" id="PTHR44329">
    <property type="entry name" value="SERINE/THREONINE-PROTEIN KINASE TNNI3K-RELATED"/>
    <property type="match status" value="1"/>
</dbReference>
<evidence type="ECO:0000259" key="8">
    <source>
        <dbReference type="PROSITE" id="PS50011"/>
    </source>
</evidence>
<evidence type="ECO:0000256" key="6">
    <source>
        <dbReference type="PROSITE-ProRule" id="PRU10141"/>
    </source>
</evidence>
<dbReference type="Pfam" id="PF07714">
    <property type="entry name" value="PK_Tyr_Ser-Thr"/>
    <property type="match status" value="1"/>
</dbReference>
<proteinExistence type="predicted"/>
<evidence type="ECO:0000256" key="3">
    <source>
        <dbReference type="ARBA" id="ARBA00022741"/>
    </source>
</evidence>
<dbReference type="PROSITE" id="PS50011">
    <property type="entry name" value="PROTEIN_KINASE_DOM"/>
    <property type="match status" value="1"/>
</dbReference>
<feature type="region of interest" description="Disordered" evidence="7">
    <location>
        <begin position="765"/>
        <end position="790"/>
    </location>
</feature>